<feature type="signal peptide" evidence="1">
    <location>
        <begin position="1"/>
        <end position="32"/>
    </location>
</feature>
<gene>
    <name evidence="2" type="ORF">Y958_17885</name>
</gene>
<proteinExistence type="predicted"/>
<dbReference type="Proteomes" id="UP000197153">
    <property type="component" value="Chromosome 2"/>
</dbReference>
<dbReference type="InterPro" id="IPR023614">
    <property type="entry name" value="Porin_dom_sf"/>
</dbReference>
<name>A0A248JX49_9PROT</name>
<dbReference type="RefSeq" id="WP_088873324.1">
    <property type="nucleotide sequence ID" value="NZ_CP022111.1"/>
</dbReference>
<evidence type="ECO:0000313" key="2">
    <source>
        <dbReference type="EMBL" id="ASG22774.1"/>
    </source>
</evidence>
<feature type="chain" id="PRO_5012941913" evidence="1">
    <location>
        <begin position="33"/>
        <end position="550"/>
    </location>
</feature>
<dbReference type="Gene3D" id="2.40.160.10">
    <property type="entry name" value="Porin"/>
    <property type="match status" value="1"/>
</dbReference>
<evidence type="ECO:0000313" key="3">
    <source>
        <dbReference type="Proteomes" id="UP000197153"/>
    </source>
</evidence>
<protein>
    <submittedName>
        <fullName evidence="2">Porin</fullName>
    </submittedName>
</protein>
<accession>A0A248JX49</accession>
<reference evidence="2 3" key="1">
    <citation type="submission" date="2017-06" db="EMBL/GenBank/DDBJ databases">
        <title>Complete genome sequence of Nitrospirillum amazonense strain CBAmC, an endophytic nitrogen-fixing and plant growth-promoting bacterium, isolated from sugarcane.</title>
        <authorList>
            <person name="Schwab S."/>
            <person name="dos Santos Teixeira K.R."/>
            <person name="Simoes Araujo J.L."/>
            <person name="Soares Vidal M."/>
            <person name="Borges de Freitas H.R."/>
            <person name="Rivello Crivelaro A.L."/>
            <person name="Bueno de Camargo Nunes A."/>
            <person name="dos Santos C.M."/>
            <person name="Palmeira da Silva Rosa D."/>
            <person name="da Silva Padilha D."/>
            <person name="da Silva E."/>
            <person name="Araujo Terra L."/>
            <person name="Soares Mendes V."/>
            <person name="Farinelli L."/>
            <person name="Magalhaes Cruz L."/>
            <person name="Baldani J.I."/>
        </authorList>
    </citation>
    <scope>NUCLEOTIDE SEQUENCE [LARGE SCALE GENOMIC DNA]</scope>
    <source>
        <strain evidence="2 3">CBAmC</strain>
    </source>
</reference>
<dbReference type="AlphaFoldDB" id="A0A248JX49"/>
<keyword evidence="1" id="KW-0732">Signal</keyword>
<dbReference type="SUPFAM" id="SSF56935">
    <property type="entry name" value="Porins"/>
    <property type="match status" value="1"/>
</dbReference>
<dbReference type="Pfam" id="PF07396">
    <property type="entry name" value="Porin_O_P"/>
    <property type="match status" value="1"/>
</dbReference>
<keyword evidence="3" id="KW-1185">Reference proteome</keyword>
<dbReference type="KEGG" id="nao:Y958_17885"/>
<dbReference type="EMBL" id="CP022111">
    <property type="protein sequence ID" value="ASG22774.1"/>
    <property type="molecule type" value="Genomic_DNA"/>
</dbReference>
<organism evidence="2 3">
    <name type="scientific">Nitrospirillum viridazoti CBAmc</name>
    <dbReference type="NCBI Taxonomy" id="1441467"/>
    <lineage>
        <taxon>Bacteria</taxon>
        <taxon>Pseudomonadati</taxon>
        <taxon>Pseudomonadota</taxon>
        <taxon>Alphaproteobacteria</taxon>
        <taxon>Rhodospirillales</taxon>
        <taxon>Azospirillaceae</taxon>
        <taxon>Nitrospirillum</taxon>
        <taxon>Nitrospirillum viridazoti</taxon>
    </lineage>
</organism>
<dbReference type="InterPro" id="IPR010870">
    <property type="entry name" value="Porin_O/P"/>
</dbReference>
<sequence length="550" mass="58864">MSKQTRTSRPGRTGVFLFTAACGLMAGLPAHAAETVPQEVQRLRAQLEAQMKVSQAIQARLEALEAREAADAKAQAETKVQAEQVAAQAATQAKTIAKLEASSGDNGSFTMAGGRPTFTAFGGKGTLQIGLQAQFDAAAYFEDNASVKRSGVDLGDGVNARRIRIPFVFRYGDVTATVTPDFGGSPDGRQNTQYLYEANLAYMPFKGFTAALGYLQPNISLQDAPSSNDFMFMERPAIMDVERNIAAGDARAAVGARYYQDRFFVSGFLTGQAYGGQSTTTATSSVGATGSVTTAISTTQPSNGQQTGAVMRVAGRPVYGEDYDVHLGFSGSKVFSMNQNDSNRLAQNLALSVQPELRVDTSKLINTGSMPATGVYTWNPEVGLRYQNFLVQAEYVEIGINRQHQAGAGLGGASQTPDLTFHGAYVDASWVLTGEPRLYQSARGGFSGLKVAHPFNPETGDWGAFEVAARYSDINLNSHVQRFLAQSVTGGVAGGQQDVIQLGLNWYPNDHLKFMADYQIVDVSKLSGATLQNQAGLRYQAVGFRAQVAY</sequence>
<evidence type="ECO:0000256" key="1">
    <source>
        <dbReference type="SAM" id="SignalP"/>
    </source>
</evidence>